<dbReference type="Gene3D" id="3.30.160.60">
    <property type="entry name" value="Classic Zinc Finger"/>
    <property type="match status" value="10"/>
</dbReference>
<feature type="domain" description="C2H2-type" evidence="13">
    <location>
        <begin position="531"/>
        <end position="558"/>
    </location>
</feature>
<evidence type="ECO:0000256" key="7">
    <source>
        <dbReference type="ARBA" id="ARBA00023015"/>
    </source>
</evidence>
<evidence type="ECO:0000256" key="1">
    <source>
        <dbReference type="ARBA" id="ARBA00004123"/>
    </source>
</evidence>
<feature type="domain" description="C2H2-type" evidence="13">
    <location>
        <begin position="420"/>
        <end position="442"/>
    </location>
</feature>
<dbReference type="Pfam" id="PF00096">
    <property type="entry name" value="zf-C2H2"/>
    <property type="match status" value="8"/>
</dbReference>
<feature type="domain" description="C2H2-type" evidence="13">
    <location>
        <begin position="475"/>
        <end position="502"/>
    </location>
</feature>
<keyword evidence="4" id="KW-0677">Repeat</keyword>
<evidence type="ECO:0000256" key="8">
    <source>
        <dbReference type="ARBA" id="ARBA00023125"/>
    </source>
</evidence>
<feature type="region of interest" description="Disordered" evidence="12">
    <location>
        <begin position="491"/>
        <end position="517"/>
    </location>
</feature>
<dbReference type="SUPFAM" id="SSF57667">
    <property type="entry name" value="beta-beta-alpha zinc fingers"/>
    <property type="match status" value="6"/>
</dbReference>
<dbReference type="PROSITE" id="PS00028">
    <property type="entry name" value="ZINC_FINGER_C2H2_1"/>
    <property type="match status" value="12"/>
</dbReference>
<feature type="domain" description="C2H2-type" evidence="13">
    <location>
        <begin position="391"/>
        <end position="419"/>
    </location>
</feature>
<keyword evidence="10" id="KW-0539">Nucleus</keyword>
<keyword evidence="7" id="KW-0805">Transcription regulation</keyword>
<evidence type="ECO:0000259" key="13">
    <source>
        <dbReference type="PROSITE" id="PS50157"/>
    </source>
</evidence>
<dbReference type="RefSeq" id="XP_050518876.1">
    <property type="nucleotide sequence ID" value="XM_050662919.1"/>
</dbReference>
<evidence type="ECO:0000256" key="5">
    <source>
        <dbReference type="ARBA" id="ARBA00022771"/>
    </source>
</evidence>
<evidence type="ECO:0000256" key="9">
    <source>
        <dbReference type="ARBA" id="ARBA00023163"/>
    </source>
</evidence>
<feature type="domain" description="C2H2-type" evidence="13">
    <location>
        <begin position="276"/>
        <end position="303"/>
    </location>
</feature>
<dbReference type="GeneID" id="126892968"/>
<dbReference type="PANTHER" id="PTHR24393:SF15">
    <property type="entry name" value="IP01243P-RELATED"/>
    <property type="match status" value="1"/>
</dbReference>
<dbReference type="Proteomes" id="UP001652700">
    <property type="component" value="Unplaced"/>
</dbReference>
<comment type="similarity">
    <text evidence="2">Belongs to the krueppel C2H2-type zinc-finger protein family.</text>
</comment>
<sequence length="666" mass="76653">MFYLNKYYIDVNFFRIINNSTFLVNSLSSSKSSSLQNVQALPRLLHRPGTQKYYIILPKNTVSAAVPSQTQLVTSITASPALKVYPSQNQLLMKTKTSSVIPKIRMPSNIKIMMSTNTVGSASPTSMKAIPTKYLLNHPTTLSNVHSNAPVVTQSECASPTYVNPFDYTPDVKNTSSSIGTQKIANVTKNDQNLMQEKVFAWTCKICKQEFHEKELLLEHYEMHKNNTDQLGDIDENNDAYNISGKDVTCPICLTTHINITCYQQHVGSKHKPKDHNCDKCKQAFTDEFDLSVHNTTHNQDLEWYECVICKKFRTKNTKSLYEHIFIEHVKEEMYCNECDKTFLSKTWFEGHKIFHVDINKGDTYKCGRCESTFTSNYSLMEHMQESHTKYKCNQCDVTFPYKLNLDRHNSHVHSYERPFLCNECGKTFTKLTNLRNHEIIHKAGSYVCYVCGKIFKKKEGFDIHMRGHTGERPYKCNFCDKAFAHKSDYNTHNKKKHGERPYPGSDSKKSSFNGSAQKIRMRVQTKEKPYSCFECNKSFSNTSFLTIHMRVHSGEKPYSCSMCKKAFSQSTSLKIHERIHTGERPYPCSVCEKAFINRAALSRHARIHSGEKPYPCSICKKAFSQSTSLQVHMRIHTGERSYPCSKCKKKFITKAMKDKHEKKCM</sequence>
<accession>A0ABM5L8W0</accession>
<evidence type="ECO:0000256" key="11">
    <source>
        <dbReference type="PROSITE-ProRule" id="PRU00042"/>
    </source>
</evidence>
<evidence type="ECO:0000256" key="12">
    <source>
        <dbReference type="SAM" id="MobiDB-lite"/>
    </source>
</evidence>
<feature type="domain" description="C2H2-type" evidence="13">
    <location>
        <begin position="587"/>
        <end position="614"/>
    </location>
</feature>
<feature type="domain" description="C2H2-type" evidence="13">
    <location>
        <begin position="365"/>
        <end position="393"/>
    </location>
</feature>
<keyword evidence="8" id="KW-0238">DNA-binding</keyword>
<feature type="domain" description="C2H2-type" evidence="13">
    <location>
        <begin position="447"/>
        <end position="474"/>
    </location>
</feature>
<dbReference type="InterPro" id="IPR036236">
    <property type="entry name" value="Znf_C2H2_sf"/>
</dbReference>
<keyword evidence="9" id="KW-0804">Transcription</keyword>
<protein>
    <recommendedName>
        <fullName evidence="13">C2H2-type domain-containing protein</fullName>
    </recommendedName>
</protein>
<evidence type="ECO:0000256" key="6">
    <source>
        <dbReference type="ARBA" id="ARBA00022833"/>
    </source>
</evidence>
<name>A0ABM5L8W0_DIAVI</name>
<evidence type="ECO:0000256" key="10">
    <source>
        <dbReference type="ARBA" id="ARBA00023242"/>
    </source>
</evidence>
<feature type="domain" description="C2H2-type" evidence="13">
    <location>
        <begin position="334"/>
        <end position="361"/>
    </location>
</feature>
<keyword evidence="5 11" id="KW-0863">Zinc-finger</keyword>
<evidence type="ECO:0000256" key="4">
    <source>
        <dbReference type="ARBA" id="ARBA00022737"/>
    </source>
</evidence>
<reference evidence="14" key="1">
    <citation type="submission" date="2025-05" db="UniProtKB">
        <authorList>
            <consortium name="EnsemblMetazoa"/>
        </authorList>
    </citation>
    <scope>IDENTIFICATION</scope>
</reference>
<organism evidence="14 15">
    <name type="scientific">Diabrotica virgifera virgifera</name>
    <name type="common">western corn rootworm</name>
    <dbReference type="NCBI Taxonomy" id="50390"/>
    <lineage>
        <taxon>Eukaryota</taxon>
        <taxon>Metazoa</taxon>
        <taxon>Ecdysozoa</taxon>
        <taxon>Arthropoda</taxon>
        <taxon>Hexapoda</taxon>
        <taxon>Insecta</taxon>
        <taxon>Pterygota</taxon>
        <taxon>Neoptera</taxon>
        <taxon>Endopterygota</taxon>
        <taxon>Coleoptera</taxon>
        <taxon>Polyphaga</taxon>
        <taxon>Cucujiformia</taxon>
        <taxon>Chrysomeloidea</taxon>
        <taxon>Chrysomelidae</taxon>
        <taxon>Galerucinae</taxon>
        <taxon>Diabroticina</taxon>
        <taxon>Diabroticites</taxon>
        <taxon>Diabrotica</taxon>
    </lineage>
</organism>
<keyword evidence="3" id="KW-0479">Metal-binding</keyword>
<dbReference type="PANTHER" id="PTHR24393">
    <property type="entry name" value="ZINC FINGER PROTEIN"/>
    <property type="match status" value="1"/>
</dbReference>
<dbReference type="PROSITE" id="PS50157">
    <property type="entry name" value="ZINC_FINGER_C2H2_2"/>
    <property type="match status" value="12"/>
</dbReference>
<feature type="domain" description="C2H2-type" evidence="13">
    <location>
        <begin position="615"/>
        <end position="642"/>
    </location>
</feature>
<evidence type="ECO:0000313" key="14">
    <source>
        <dbReference type="EnsemblMetazoa" id="XP_050518876.1"/>
    </source>
</evidence>
<feature type="domain" description="C2H2-type" evidence="13">
    <location>
        <begin position="202"/>
        <end position="229"/>
    </location>
</feature>
<dbReference type="EnsemblMetazoa" id="XM_050662919.1">
    <property type="protein sequence ID" value="XP_050518876.1"/>
    <property type="gene ID" value="LOC126892968"/>
</dbReference>
<evidence type="ECO:0000313" key="15">
    <source>
        <dbReference type="Proteomes" id="UP001652700"/>
    </source>
</evidence>
<dbReference type="InterPro" id="IPR013087">
    <property type="entry name" value="Znf_C2H2_type"/>
</dbReference>
<keyword evidence="15" id="KW-1185">Reference proteome</keyword>
<comment type="subcellular location">
    <subcellularLocation>
        <location evidence="1">Nucleus</location>
    </subcellularLocation>
</comment>
<evidence type="ECO:0000256" key="3">
    <source>
        <dbReference type="ARBA" id="ARBA00022723"/>
    </source>
</evidence>
<keyword evidence="6" id="KW-0862">Zinc</keyword>
<proteinExistence type="inferred from homology"/>
<dbReference type="SMART" id="SM00355">
    <property type="entry name" value="ZnF_C2H2"/>
    <property type="match status" value="15"/>
</dbReference>
<feature type="domain" description="C2H2-type" evidence="13">
    <location>
        <begin position="559"/>
        <end position="586"/>
    </location>
</feature>
<evidence type="ECO:0000256" key="2">
    <source>
        <dbReference type="ARBA" id="ARBA00006991"/>
    </source>
</evidence>